<dbReference type="OrthoDB" id="10559628at2759"/>
<dbReference type="Proteomes" id="UP000580250">
    <property type="component" value="Unassembled WGS sequence"/>
</dbReference>
<dbReference type="EMBL" id="CAJEWN010000434">
    <property type="protein sequence ID" value="CAD2182531.1"/>
    <property type="molecule type" value="Genomic_DNA"/>
</dbReference>
<proteinExistence type="predicted"/>
<organism evidence="1 2">
    <name type="scientific">Meloidogyne enterolobii</name>
    <name type="common">Root-knot nematode worm</name>
    <name type="synonym">Meloidogyne mayaguensis</name>
    <dbReference type="NCBI Taxonomy" id="390850"/>
    <lineage>
        <taxon>Eukaryota</taxon>
        <taxon>Metazoa</taxon>
        <taxon>Ecdysozoa</taxon>
        <taxon>Nematoda</taxon>
        <taxon>Chromadorea</taxon>
        <taxon>Rhabditida</taxon>
        <taxon>Tylenchina</taxon>
        <taxon>Tylenchomorpha</taxon>
        <taxon>Tylenchoidea</taxon>
        <taxon>Meloidogynidae</taxon>
        <taxon>Meloidogyninae</taxon>
        <taxon>Meloidogyne</taxon>
    </lineage>
</organism>
<name>A0A6V7W884_MELEN</name>
<gene>
    <name evidence="1" type="ORF">MENT_LOCUS34746</name>
</gene>
<reference evidence="1 2" key="1">
    <citation type="submission" date="2020-08" db="EMBL/GenBank/DDBJ databases">
        <authorList>
            <person name="Koutsovoulos G."/>
            <person name="Danchin GJ E."/>
        </authorList>
    </citation>
    <scope>NUCLEOTIDE SEQUENCE [LARGE SCALE GENOMIC DNA]</scope>
</reference>
<dbReference type="AlphaFoldDB" id="A0A6V7W884"/>
<sequence>MCDSNSDTKELQPSLIPTGLVFNQNLWKLVKPKYVLQFYFCKECRDNLFRANDKLMRFENGVTIKFNLCEECVTKNCRATDIFK</sequence>
<protein>
    <submittedName>
        <fullName evidence="1">Uncharacterized protein</fullName>
    </submittedName>
</protein>
<evidence type="ECO:0000313" key="2">
    <source>
        <dbReference type="Proteomes" id="UP000580250"/>
    </source>
</evidence>
<evidence type="ECO:0000313" key="1">
    <source>
        <dbReference type="EMBL" id="CAD2182531.1"/>
    </source>
</evidence>
<comment type="caution">
    <text evidence="1">The sequence shown here is derived from an EMBL/GenBank/DDBJ whole genome shotgun (WGS) entry which is preliminary data.</text>
</comment>
<accession>A0A6V7W884</accession>